<dbReference type="OrthoDB" id="2789670at2759"/>
<gene>
    <name evidence="1" type="ORF">EW146_g10405</name>
</gene>
<organism evidence="1 2">
    <name type="scientific">Bondarzewia mesenterica</name>
    <dbReference type="NCBI Taxonomy" id="1095465"/>
    <lineage>
        <taxon>Eukaryota</taxon>
        <taxon>Fungi</taxon>
        <taxon>Dikarya</taxon>
        <taxon>Basidiomycota</taxon>
        <taxon>Agaricomycotina</taxon>
        <taxon>Agaricomycetes</taxon>
        <taxon>Russulales</taxon>
        <taxon>Bondarzewiaceae</taxon>
        <taxon>Bondarzewia</taxon>
    </lineage>
</organism>
<accession>A0A4S4KXH3</accession>
<comment type="caution">
    <text evidence="1">The sequence shown here is derived from an EMBL/GenBank/DDBJ whole genome shotgun (WGS) entry which is preliminary data.</text>
</comment>
<sequence>MRCNNQAMLSIPTPNRWCLGLDGAPALELDMASTSIFLSVASTLATFNIAKARDSAGKEIEPKFDFDTGIVA</sequence>
<dbReference type="Proteomes" id="UP000310158">
    <property type="component" value="Unassembled WGS sequence"/>
</dbReference>
<dbReference type="EMBL" id="SGPL01001319">
    <property type="protein sequence ID" value="THH03559.1"/>
    <property type="molecule type" value="Genomic_DNA"/>
</dbReference>
<evidence type="ECO:0000313" key="2">
    <source>
        <dbReference type="Proteomes" id="UP000310158"/>
    </source>
</evidence>
<dbReference type="AlphaFoldDB" id="A0A4S4KXH3"/>
<protein>
    <submittedName>
        <fullName evidence="1">Uncharacterized protein</fullName>
    </submittedName>
</protein>
<proteinExistence type="predicted"/>
<reference evidence="1 2" key="1">
    <citation type="submission" date="2019-02" db="EMBL/GenBank/DDBJ databases">
        <title>Genome sequencing of the rare red list fungi Bondarzewia mesenterica.</title>
        <authorList>
            <person name="Buettner E."/>
            <person name="Kellner H."/>
        </authorList>
    </citation>
    <scope>NUCLEOTIDE SEQUENCE [LARGE SCALE GENOMIC DNA]</scope>
    <source>
        <strain evidence="1 2">DSM 108281</strain>
    </source>
</reference>
<evidence type="ECO:0000313" key="1">
    <source>
        <dbReference type="EMBL" id="THH03559.1"/>
    </source>
</evidence>
<keyword evidence="2" id="KW-1185">Reference proteome</keyword>
<name>A0A4S4KXH3_9AGAM</name>